<evidence type="ECO:0000256" key="7">
    <source>
        <dbReference type="RuleBase" id="RU003879"/>
    </source>
</evidence>
<evidence type="ECO:0000313" key="8">
    <source>
        <dbReference type="EMBL" id="MBM3318103.1"/>
    </source>
</evidence>
<dbReference type="Pfam" id="PF02472">
    <property type="entry name" value="ExbD"/>
    <property type="match status" value="1"/>
</dbReference>
<keyword evidence="5" id="KW-1133">Transmembrane helix</keyword>
<gene>
    <name evidence="8" type="ORF">FJY75_09655</name>
</gene>
<evidence type="ECO:0000256" key="4">
    <source>
        <dbReference type="ARBA" id="ARBA00022692"/>
    </source>
</evidence>
<reference evidence="8" key="1">
    <citation type="submission" date="2019-03" db="EMBL/GenBank/DDBJ databases">
        <title>Lake Tanganyika Metagenome-Assembled Genomes (MAGs).</title>
        <authorList>
            <person name="Tran P."/>
        </authorList>
    </citation>
    <scope>NUCLEOTIDE SEQUENCE</scope>
    <source>
        <strain evidence="8">M_DeepCast_400m_m2_100</strain>
    </source>
</reference>
<keyword evidence="7" id="KW-0653">Protein transport</keyword>
<accession>A0A937XDU4</accession>
<evidence type="ECO:0000256" key="5">
    <source>
        <dbReference type="ARBA" id="ARBA00022989"/>
    </source>
</evidence>
<evidence type="ECO:0000313" key="9">
    <source>
        <dbReference type="Proteomes" id="UP000748308"/>
    </source>
</evidence>
<sequence length="142" mass="15605">MRFTKRRRSITRFELTAMTDVVFLLMIFFLLTSSFVVHAGLRVQLPQVVQADPQGQRDIVVTLGAEDELLIDGVRIPWSQLRETLAQRIEASATKAVIVKGDEAARLGRTVQVMDLARQLGATQLAIAARPQAPPGGGARAR</sequence>
<dbReference type="EMBL" id="VGIY01000263">
    <property type="protein sequence ID" value="MBM3318103.1"/>
    <property type="molecule type" value="Genomic_DNA"/>
</dbReference>
<evidence type="ECO:0000256" key="6">
    <source>
        <dbReference type="ARBA" id="ARBA00023136"/>
    </source>
</evidence>
<dbReference type="PANTHER" id="PTHR30558">
    <property type="entry name" value="EXBD MEMBRANE COMPONENT OF PMF-DRIVEN MACROMOLECULE IMPORT SYSTEM"/>
    <property type="match status" value="1"/>
</dbReference>
<dbReference type="Gene3D" id="3.30.420.270">
    <property type="match status" value="1"/>
</dbReference>
<dbReference type="GO" id="GO:0022857">
    <property type="term" value="F:transmembrane transporter activity"/>
    <property type="evidence" value="ECO:0007669"/>
    <property type="project" value="InterPro"/>
</dbReference>
<comment type="similarity">
    <text evidence="2 7">Belongs to the ExbD/TolR family.</text>
</comment>
<keyword evidence="3" id="KW-1003">Cell membrane</keyword>
<dbReference type="InterPro" id="IPR003400">
    <property type="entry name" value="ExbD"/>
</dbReference>
<name>A0A937XDU4_UNCEI</name>
<evidence type="ECO:0000256" key="2">
    <source>
        <dbReference type="ARBA" id="ARBA00005811"/>
    </source>
</evidence>
<dbReference type="GO" id="GO:0015031">
    <property type="term" value="P:protein transport"/>
    <property type="evidence" value="ECO:0007669"/>
    <property type="project" value="UniProtKB-KW"/>
</dbReference>
<keyword evidence="7" id="KW-0813">Transport</keyword>
<keyword evidence="4 7" id="KW-0812">Transmembrane</keyword>
<organism evidence="8 9">
    <name type="scientific">Eiseniibacteriota bacterium</name>
    <dbReference type="NCBI Taxonomy" id="2212470"/>
    <lineage>
        <taxon>Bacteria</taxon>
        <taxon>Candidatus Eiseniibacteriota</taxon>
    </lineage>
</organism>
<comment type="subcellular location">
    <subcellularLocation>
        <location evidence="1">Cell membrane</location>
        <topology evidence="1">Single-pass membrane protein</topology>
    </subcellularLocation>
    <subcellularLocation>
        <location evidence="7">Cell membrane</location>
        <topology evidence="7">Single-pass type II membrane protein</topology>
    </subcellularLocation>
</comment>
<comment type="caution">
    <text evidence="8">The sequence shown here is derived from an EMBL/GenBank/DDBJ whole genome shotgun (WGS) entry which is preliminary data.</text>
</comment>
<dbReference type="AlphaFoldDB" id="A0A937XDU4"/>
<protein>
    <submittedName>
        <fullName evidence="8">Biopolymer transporter ExbD</fullName>
    </submittedName>
</protein>
<dbReference type="Proteomes" id="UP000748308">
    <property type="component" value="Unassembled WGS sequence"/>
</dbReference>
<evidence type="ECO:0000256" key="3">
    <source>
        <dbReference type="ARBA" id="ARBA00022475"/>
    </source>
</evidence>
<dbReference type="GO" id="GO:0005886">
    <property type="term" value="C:plasma membrane"/>
    <property type="evidence" value="ECO:0007669"/>
    <property type="project" value="UniProtKB-SubCell"/>
</dbReference>
<keyword evidence="6" id="KW-0472">Membrane</keyword>
<proteinExistence type="inferred from homology"/>
<evidence type="ECO:0000256" key="1">
    <source>
        <dbReference type="ARBA" id="ARBA00004162"/>
    </source>
</evidence>